<evidence type="ECO:0000256" key="5">
    <source>
        <dbReference type="SAM" id="MobiDB-lite"/>
    </source>
</evidence>
<dbReference type="SUPFAM" id="SSF49899">
    <property type="entry name" value="Concanavalin A-like lectins/glucanases"/>
    <property type="match status" value="1"/>
</dbReference>
<dbReference type="STRING" id="48709.A0A1D2NHW7"/>
<dbReference type="AlphaFoldDB" id="A0A1D2NHW7"/>
<feature type="non-terminal residue" evidence="8">
    <location>
        <position position="1"/>
    </location>
</feature>
<dbReference type="InterPro" id="IPR018053">
    <property type="entry name" value="Glyco_hydro_32_AS"/>
</dbReference>
<dbReference type="PANTHER" id="PTHR42800">
    <property type="entry name" value="EXOINULINASE INUD (AFU_ORTHOLOGUE AFUA_5G00480)"/>
    <property type="match status" value="1"/>
</dbReference>
<gene>
    <name evidence="8" type="ORF">Ocin01_01855</name>
</gene>
<evidence type="ECO:0000313" key="9">
    <source>
        <dbReference type="Proteomes" id="UP000094527"/>
    </source>
</evidence>
<dbReference type="OMA" id="WMGVPDG"/>
<evidence type="ECO:0000256" key="1">
    <source>
        <dbReference type="ARBA" id="ARBA00009902"/>
    </source>
</evidence>
<name>A0A1D2NHW7_ORCCI</name>
<dbReference type="InterPro" id="IPR001362">
    <property type="entry name" value="Glyco_hydro_32"/>
</dbReference>
<evidence type="ECO:0000256" key="3">
    <source>
        <dbReference type="ARBA" id="ARBA00023295"/>
    </source>
</evidence>
<evidence type="ECO:0000256" key="4">
    <source>
        <dbReference type="RuleBase" id="RU362110"/>
    </source>
</evidence>
<evidence type="ECO:0000313" key="8">
    <source>
        <dbReference type="EMBL" id="ODN04863.1"/>
    </source>
</evidence>
<keyword evidence="2 4" id="KW-0378">Hydrolase</keyword>
<dbReference type="GO" id="GO:0005987">
    <property type="term" value="P:sucrose catabolic process"/>
    <property type="evidence" value="ECO:0007669"/>
    <property type="project" value="TreeGrafter"/>
</dbReference>
<evidence type="ECO:0000259" key="7">
    <source>
        <dbReference type="Pfam" id="PF08244"/>
    </source>
</evidence>
<dbReference type="PROSITE" id="PS00609">
    <property type="entry name" value="GLYCOSYL_HYDROL_F32"/>
    <property type="match status" value="1"/>
</dbReference>
<proteinExistence type="inferred from homology"/>
<dbReference type="InterPro" id="IPR013320">
    <property type="entry name" value="ConA-like_dom_sf"/>
</dbReference>
<dbReference type="Gene3D" id="2.115.10.20">
    <property type="entry name" value="Glycosyl hydrolase domain, family 43"/>
    <property type="match status" value="1"/>
</dbReference>
<dbReference type="OrthoDB" id="202537at2759"/>
<feature type="domain" description="Glycosyl hydrolase family 32 N-terminal" evidence="6">
    <location>
        <begin position="27"/>
        <end position="332"/>
    </location>
</feature>
<dbReference type="Pfam" id="PF08244">
    <property type="entry name" value="Glyco_hydro_32C"/>
    <property type="match status" value="1"/>
</dbReference>
<comment type="similarity">
    <text evidence="1 4">Belongs to the glycosyl hydrolase 32 family.</text>
</comment>
<protein>
    <submittedName>
        <fullName evidence="8">Levanase</fullName>
    </submittedName>
</protein>
<dbReference type="GO" id="GO:0004575">
    <property type="term" value="F:sucrose alpha-glucosidase activity"/>
    <property type="evidence" value="ECO:0007669"/>
    <property type="project" value="TreeGrafter"/>
</dbReference>
<dbReference type="InterPro" id="IPR013189">
    <property type="entry name" value="Glyco_hydro_32_C"/>
</dbReference>
<reference evidence="8 9" key="1">
    <citation type="journal article" date="2016" name="Genome Biol. Evol.">
        <title>Gene Family Evolution Reflects Adaptation to Soil Environmental Stressors in the Genome of the Collembolan Orchesella cincta.</title>
        <authorList>
            <person name="Faddeeva-Vakhrusheva A."/>
            <person name="Derks M.F."/>
            <person name="Anvar S.Y."/>
            <person name="Agamennone V."/>
            <person name="Suring W."/>
            <person name="Smit S."/>
            <person name="van Straalen N.M."/>
            <person name="Roelofs D."/>
        </authorList>
    </citation>
    <scope>NUCLEOTIDE SEQUENCE [LARGE SCALE GENOMIC DNA]</scope>
    <source>
        <tissue evidence="8">Mixed pool</tissue>
    </source>
</reference>
<keyword evidence="3 4" id="KW-0326">Glycosidase</keyword>
<feature type="region of interest" description="Disordered" evidence="5">
    <location>
        <begin position="521"/>
        <end position="554"/>
    </location>
</feature>
<dbReference type="InterPro" id="IPR023296">
    <property type="entry name" value="Glyco_hydro_beta-prop_sf"/>
</dbReference>
<dbReference type="Gene3D" id="2.60.120.560">
    <property type="entry name" value="Exo-inulinase, domain 1"/>
    <property type="match status" value="1"/>
</dbReference>
<dbReference type="GO" id="GO:0005737">
    <property type="term" value="C:cytoplasm"/>
    <property type="evidence" value="ECO:0007669"/>
    <property type="project" value="TreeGrafter"/>
</dbReference>
<evidence type="ECO:0000256" key="2">
    <source>
        <dbReference type="ARBA" id="ARBA00022801"/>
    </source>
</evidence>
<organism evidence="8 9">
    <name type="scientific">Orchesella cincta</name>
    <name type="common">Springtail</name>
    <name type="synonym">Podura cincta</name>
    <dbReference type="NCBI Taxonomy" id="48709"/>
    <lineage>
        <taxon>Eukaryota</taxon>
        <taxon>Metazoa</taxon>
        <taxon>Ecdysozoa</taxon>
        <taxon>Arthropoda</taxon>
        <taxon>Hexapoda</taxon>
        <taxon>Collembola</taxon>
        <taxon>Entomobryomorpha</taxon>
        <taxon>Entomobryoidea</taxon>
        <taxon>Orchesellidae</taxon>
        <taxon>Orchesellinae</taxon>
        <taxon>Orchesella</taxon>
    </lineage>
</organism>
<evidence type="ECO:0000259" key="6">
    <source>
        <dbReference type="Pfam" id="PF00251"/>
    </source>
</evidence>
<dbReference type="CDD" id="cd18622">
    <property type="entry name" value="GH32_Inu-like"/>
    <property type="match status" value="1"/>
</dbReference>
<comment type="caution">
    <text evidence="8">The sequence shown here is derived from an EMBL/GenBank/DDBJ whole genome shotgun (WGS) entry which is preliminary data.</text>
</comment>
<sequence>NFLEVKSTKLPLLEPQCPTEQHRLRYHFTPKRNWINDPNGMVYYDGIYHLFYQYHPYSSDRGPMHWGHATSSDMLRWEEQDVALNPDEVGDCWSGSSVIDSTNTTGFQTDPNVHPLVAIYTSAGEAGQSQSIAYSNDKGATFTKYPGNPAIPNPDIQDFRDPKVSYIRGQWVMTLAVGNRIEFYGSPDLKTWTKLSEFGADPEEGSHCSSWECPDLFPLIVDVNGDGTSLVELWVLLVSIGCGGPTGGSGTQYFVGDFNGTTFTTLGTWDNKQWLDWGPDNYAAVSFSNEPNGRTILMGWMNNLKYGDNLPTVSWRGQMTIPRSLDLQVLDKDAKKYRLTSMPVAEVETLHSPTKILEIAQEFTLAVNETVVLTENSRLKTPGMELKIELEIDQNPQFSICAYNSLEEEVCFGYEDSKWFLDRSKSGNTNFHGGFAETLRAEADREVSSQNVTIRMFWDVSSVEVFVDDGLTVMTSLFYATEPLDMIRITHGSPVGSPASLKVNSVSIWGLICTFLEEDGTTESPTTVAPIETTQPGTGTSTGSSSTTESSGSKPSVLNAVFSLFLLSTSFVTQFYC</sequence>
<dbReference type="SUPFAM" id="SSF75005">
    <property type="entry name" value="Arabinanase/levansucrase/invertase"/>
    <property type="match status" value="1"/>
</dbReference>
<keyword evidence="9" id="KW-1185">Reference proteome</keyword>
<dbReference type="InterPro" id="IPR013148">
    <property type="entry name" value="Glyco_hydro_32_N"/>
</dbReference>
<feature type="compositionally biased region" description="Low complexity" evidence="5">
    <location>
        <begin position="533"/>
        <end position="553"/>
    </location>
</feature>
<dbReference type="PANTHER" id="PTHR42800:SF1">
    <property type="entry name" value="EXOINULINASE INUD (AFU_ORTHOLOGUE AFUA_5G00480)"/>
    <property type="match status" value="1"/>
</dbReference>
<dbReference type="Proteomes" id="UP000094527">
    <property type="component" value="Unassembled WGS sequence"/>
</dbReference>
<feature type="domain" description="Glycosyl hydrolase family 32 C-terminal" evidence="7">
    <location>
        <begin position="366"/>
        <end position="509"/>
    </location>
</feature>
<dbReference type="EMBL" id="LJIJ01000035">
    <property type="protein sequence ID" value="ODN04863.1"/>
    <property type="molecule type" value="Genomic_DNA"/>
</dbReference>
<accession>A0A1D2NHW7</accession>
<dbReference type="Pfam" id="PF00251">
    <property type="entry name" value="Glyco_hydro_32N"/>
    <property type="match status" value="1"/>
</dbReference>
<dbReference type="SMART" id="SM00640">
    <property type="entry name" value="Glyco_32"/>
    <property type="match status" value="1"/>
</dbReference>